<keyword evidence="3" id="KW-1185">Reference proteome</keyword>
<dbReference type="Proteomes" id="UP000673691">
    <property type="component" value="Unassembled WGS sequence"/>
</dbReference>
<evidence type="ECO:0000313" key="2">
    <source>
        <dbReference type="EMBL" id="KAG5460775.1"/>
    </source>
</evidence>
<feature type="signal peptide" evidence="1">
    <location>
        <begin position="1"/>
        <end position="19"/>
    </location>
</feature>
<proteinExistence type="predicted"/>
<reference evidence="2 3" key="1">
    <citation type="journal article" name="Sci. Rep.">
        <title>Genome-scale phylogenetic analyses confirm Olpidium as the closest living zoosporic fungus to the non-flagellated, terrestrial fungi.</title>
        <authorList>
            <person name="Chang Y."/>
            <person name="Rochon D."/>
            <person name="Sekimoto S."/>
            <person name="Wang Y."/>
            <person name="Chovatia M."/>
            <person name="Sandor L."/>
            <person name="Salamov A."/>
            <person name="Grigoriev I.V."/>
            <person name="Stajich J.E."/>
            <person name="Spatafora J.W."/>
        </authorList>
    </citation>
    <scope>NUCLEOTIDE SEQUENCE [LARGE SCALE GENOMIC DNA]</scope>
    <source>
        <strain evidence="2">S191</strain>
    </source>
</reference>
<dbReference type="EMBL" id="JAEFCI010004728">
    <property type="protein sequence ID" value="KAG5460775.1"/>
    <property type="molecule type" value="Genomic_DNA"/>
</dbReference>
<evidence type="ECO:0000256" key="1">
    <source>
        <dbReference type="SAM" id="SignalP"/>
    </source>
</evidence>
<feature type="chain" id="PRO_5034378913" evidence="1">
    <location>
        <begin position="20"/>
        <end position="415"/>
    </location>
</feature>
<protein>
    <submittedName>
        <fullName evidence="2">Uncharacterized protein</fullName>
    </submittedName>
</protein>
<comment type="caution">
    <text evidence="2">The sequence shown here is derived from an EMBL/GenBank/DDBJ whole genome shotgun (WGS) entry which is preliminary data.</text>
</comment>
<name>A0A8H8DJN2_9FUNG</name>
<gene>
    <name evidence="2" type="ORF">BJ554DRAFT_7135</name>
</gene>
<keyword evidence="1" id="KW-0732">Signal</keyword>
<dbReference type="AlphaFoldDB" id="A0A8H8DJN2"/>
<organism evidence="2 3">
    <name type="scientific">Olpidium bornovanus</name>
    <dbReference type="NCBI Taxonomy" id="278681"/>
    <lineage>
        <taxon>Eukaryota</taxon>
        <taxon>Fungi</taxon>
        <taxon>Fungi incertae sedis</taxon>
        <taxon>Olpidiomycota</taxon>
        <taxon>Olpidiomycotina</taxon>
        <taxon>Olpidiomycetes</taxon>
        <taxon>Olpidiales</taxon>
        <taxon>Olpidiaceae</taxon>
        <taxon>Olpidium</taxon>
    </lineage>
</organism>
<sequence>MRAAVVLSSFAAVAAGVAAAGPPARPQHPPRDYWGQILEVDLPSPECAEALRLANEITSPACFIPFGFFVTRSRVDKFCTAGHYEVCYQAFVDTFAGLATVCPVGALPFGERHVEDRWIAHSGYLMDTYRNACETYHDDASRSRQYCAVYKDRYLRDRRMHFAQQTRRGLDVFKRTAFSKDDLIFDNKEMLYLCDVFGPGETAPVTELDDATLFDKEYLRTMRRLKSNVDADAVSNPGWQYVIDDMFADRMIFGLPELAGSRGSADAPAAGDASYVGATQPAAHVPPQPAAHPLDSAVNDVVKNLIDTPVAALSSASAVDDMIANLLETQAGEDARRDLIRDLMSQAAKSRNNGKSADLYPISDVDQSFPPLEGDVSEEIAAEIARDIERDMIDSVVVDQSKQELNYRLRRRYGF</sequence>
<accession>A0A8H8DJN2</accession>
<evidence type="ECO:0000313" key="3">
    <source>
        <dbReference type="Proteomes" id="UP000673691"/>
    </source>
</evidence>